<feature type="region of interest" description="Disordered" evidence="1">
    <location>
        <begin position="151"/>
        <end position="173"/>
    </location>
</feature>
<feature type="region of interest" description="Disordered" evidence="1">
    <location>
        <begin position="70"/>
        <end position="104"/>
    </location>
</feature>
<dbReference type="Proteomes" id="UP000037460">
    <property type="component" value="Unassembled WGS sequence"/>
</dbReference>
<organism evidence="3 4">
    <name type="scientific">Chrysochromulina tobinii</name>
    <dbReference type="NCBI Taxonomy" id="1460289"/>
    <lineage>
        <taxon>Eukaryota</taxon>
        <taxon>Haptista</taxon>
        <taxon>Haptophyta</taxon>
        <taxon>Prymnesiophyceae</taxon>
        <taxon>Prymnesiales</taxon>
        <taxon>Chrysochromulinaceae</taxon>
        <taxon>Chrysochromulina</taxon>
    </lineage>
</organism>
<proteinExistence type="predicted"/>
<feature type="signal peptide" evidence="2">
    <location>
        <begin position="1"/>
        <end position="21"/>
    </location>
</feature>
<feature type="chain" id="PRO_5005601992" evidence="2">
    <location>
        <begin position="22"/>
        <end position="297"/>
    </location>
</feature>
<keyword evidence="4" id="KW-1185">Reference proteome</keyword>
<evidence type="ECO:0000313" key="4">
    <source>
        <dbReference type="Proteomes" id="UP000037460"/>
    </source>
</evidence>
<evidence type="ECO:0000313" key="3">
    <source>
        <dbReference type="EMBL" id="KOO28598.1"/>
    </source>
</evidence>
<evidence type="ECO:0000256" key="1">
    <source>
        <dbReference type="SAM" id="MobiDB-lite"/>
    </source>
</evidence>
<name>A0A0M0JQS0_9EUKA</name>
<dbReference type="AlphaFoldDB" id="A0A0M0JQS0"/>
<protein>
    <submittedName>
        <fullName evidence="3">Uncharacterized protein</fullName>
    </submittedName>
</protein>
<feature type="compositionally biased region" description="Basic and acidic residues" evidence="1">
    <location>
        <begin position="90"/>
        <end position="100"/>
    </location>
</feature>
<sequence>MRLYGLLAAAVTQAAAALAAAAPTLLNDDALPLSGLMTKLIADAVGAGLLPPKFDGAANARLSVRRVLRPPQRSATGGEEGLAAAVPLWDDPKMDDPKMDETDDEALETAPSPWYVHVICARLDGIPSLRWGPKDLEGSLAYEESFVISPGESATGESATGESATGGGGAAAGAVAGATKDEVECTPRPPTSQTRMHARPLFDALPLLTAYPAEGGEESEARQVCGAICANAVCARDKCHSAVERMRAGEHHVLQWLCVPPIEDAIVLTSSPWMPVLRGEVRLFAGGFYLETAQHGP</sequence>
<feature type="non-terminal residue" evidence="3">
    <location>
        <position position="297"/>
    </location>
</feature>
<reference evidence="4" key="1">
    <citation type="journal article" date="2015" name="PLoS Genet.">
        <title>Genome Sequence and Transcriptome Analyses of Chrysochromulina tobin: Metabolic Tools for Enhanced Algal Fitness in the Prominent Order Prymnesiales (Haptophyceae).</title>
        <authorList>
            <person name="Hovde B.T."/>
            <person name="Deodato C.R."/>
            <person name="Hunsperger H.M."/>
            <person name="Ryken S.A."/>
            <person name="Yost W."/>
            <person name="Jha R.K."/>
            <person name="Patterson J."/>
            <person name="Monnat R.J. Jr."/>
            <person name="Barlow S.B."/>
            <person name="Starkenburg S.R."/>
            <person name="Cattolico R.A."/>
        </authorList>
    </citation>
    <scope>NUCLEOTIDE SEQUENCE</scope>
    <source>
        <strain evidence="4">CCMP291</strain>
    </source>
</reference>
<accession>A0A0M0JQS0</accession>
<evidence type="ECO:0000256" key="2">
    <source>
        <dbReference type="SAM" id="SignalP"/>
    </source>
</evidence>
<gene>
    <name evidence="3" type="ORF">Ctob_011519</name>
</gene>
<comment type="caution">
    <text evidence="3">The sequence shown here is derived from an EMBL/GenBank/DDBJ whole genome shotgun (WGS) entry which is preliminary data.</text>
</comment>
<dbReference type="EMBL" id="JWZX01002543">
    <property type="protein sequence ID" value="KOO28598.1"/>
    <property type="molecule type" value="Genomic_DNA"/>
</dbReference>
<feature type="compositionally biased region" description="Low complexity" evidence="1">
    <location>
        <begin position="151"/>
        <end position="163"/>
    </location>
</feature>
<keyword evidence="2" id="KW-0732">Signal</keyword>